<keyword evidence="3" id="KW-1185">Reference proteome</keyword>
<dbReference type="Proteomes" id="UP000031443">
    <property type="component" value="Unassembled WGS sequence"/>
</dbReference>
<organism evidence="2 3">
    <name type="scientific">Chelonia mydas</name>
    <name type="common">Green sea-turtle</name>
    <name type="synonym">Chelonia agassizi</name>
    <dbReference type="NCBI Taxonomy" id="8469"/>
    <lineage>
        <taxon>Eukaryota</taxon>
        <taxon>Metazoa</taxon>
        <taxon>Chordata</taxon>
        <taxon>Craniata</taxon>
        <taxon>Vertebrata</taxon>
        <taxon>Euteleostomi</taxon>
        <taxon>Archelosauria</taxon>
        <taxon>Testudinata</taxon>
        <taxon>Testudines</taxon>
        <taxon>Cryptodira</taxon>
        <taxon>Durocryptodira</taxon>
        <taxon>Americhelydia</taxon>
        <taxon>Chelonioidea</taxon>
        <taxon>Cheloniidae</taxon>
        <taxon>Chelonia</taxon>
    </lineage>
</organism>
<feature type="compositionally biased region" description="Basic and acidic residues" evidence="1">
    <location>
        <begin position="120"/>
        <end position="139"/>
    </location>
</feature>
<protein>
    <submittedName>
        <fullName evidence="2">Calcium/calmodulin-dependent protein kinase type IV</fullName>
    </submittedName>
</protein>
<feature type="region of interest" description="Disordered" evidence="1">
    <location>
        <begin position="106"/>
        <end position="148"/>
    </location>
</feature>
<sequence length="148" mass="16877">MLKVTVPSSSSSASAAGRAGGAAPDYWIDGSNKDTLAHYFELESELGRAILNNNTLFLVLFQDPQPILPAVLQELDLWPNVLTDHSKRKRFCDEVIINVLERADQQVQYQKKKDKRLKQQHADRQEERLRHAAQGEDRVNSYWNRSSS</sequence>
<keyword evidence="2" id="KW-0808">Transferase</keyword>
<dbReference type="EMBL" id="KB515362">
    <property type="protein sequence ID" value="EMP39920.1"/>
    <property type="molecule type" value="Genomic_DNA"/>
</dbReference>
<gene>
    <name evidence="2" type="ORF">UY3_02872</name>
</gene>
<dbReference type="STRING" id="8469.M7BVT5"/>
<feature type="compositionally biased region" description="Low complexity" evidence="1">
    <location>
        <begin position="8"/>
        <end position="21"/>
    </location>
</feature>
<name>M7BVT5_CHEMY</name>
<accession>M7BVT5</accession>
<feature type="region of interest" description="Disordered" evidence="1">
    <location>
        <begin position="1"/>
        <end position="21"/>
    </location>
</feature>
<evidence type="ECO:0000313" key="3">
    <source>
        <dbReference type="Proteomes" id="UP000031443"/>
    </source>
</evidence>
<evidence type="ECO:0000256" key="1">
    <source>
        <dbReference type="SAM" id="MobiDB-lite"/>
    </source>
</evidence>
<keyword evidence="2" id="KW-0418">Kinase</keyword>
<feature type="compositionally biased region" description="Basic residues" evidence="1">
    <location>
        <begin position="110"/>
        <end position="119"/>
    </location>
</feature>
<dbReference type="AlphaFoldDB" id="M7BVT5"/>
<evidence type="ECO:0000313" key="2">
    <source>
        <dbReference type="EMBL" id="EMP39920.1"/>
    </source>
</evidence>
<reference evidence="3" key="1">
    <citation type="journal article" date="2013" name="Nat. Genet.">
        <title>The draft genomes of soft-shell turtle and green sea turtle yield insights into the development and evolution of the turtle-specific body plan.</title>
        <authorList>
            <person name="Wang Z."/>
            <person name="Pascual-Anaya J."/>
            <person name="Zadissa A."/>
            <person name="Li W."/>
            <person name="Niimura Y."/>
            <person name="Huang Z."/>
            <person name="Li C."/>
            <person name="White S."/>
            <person name="Xiong Z."/>
            <person name="Fang D."/>
            <person name="Wang B."/>
            <person name="Ming Y."/>
            <person name="Chen Y."/>
            <person name="Zheng Y."/>
            <person name="Kuraku S."/>
            <person name="Pignatelli M."/>
            <person name="Herrero J."/>
            <person name="Beal K."/>
            <person name="Nozawa M."/>
            <person name="Li Q."/>
            <person name="Wang J."/>
            <person name="Zhang H."/>
            <person name="Yu L."/>
            <person name="Shigenobu S."/>
            <person name="Wang J."/>
            <person name="Liu J."/>
            <person name="Flicek P."/>
            <person name="Searle S."/>
            <person name="Wang J."/>
            <person name="Kuratani S."/>
            <person name="Yin Y."/>
            <person name="Aken B."/>
            <person name="Zhang G."/>
            <person name="Irie N."/>
        </authorList>
    </citation>
    <scope>NUCLEOTIDE SEQUENCE [LARGE SCALE GENOMIC DNA]</scope>
</reference>
<dbReference type="GO" id="GO:0016301">
    <property type="term" value="F:kinase activity"/>
    <property type="evidence" value="ECO:0007669"/>
    <property type="project" value="UniProtKB-KW"/>
</dbReference>
<proteinExistence type="predicted"/>